<comment type="caution">
    <text evidence="8">The sequence shown here is derived from an EMBL/GenBank/DDBJ whole genome shotgun (WGS) entry which is preliminary data.</text>
</comment>
<dbReference type="InterPro" id="IPR050090">
    <property type="entry name" value="Tyrosine_recombinase_XerCD"/>
</dbReference>
<dbReference type="PANTHER" id="PTHR30349">
    <property type="entry name" value="PHAGE INTEGRASE-RELATED"/>
    <property type="match status" value="1"/>
</dbReference>
<accession>A0ABV8QTC4</accession>
<sequence length="419" mass="48520">MSTLSSNTDTYIATVQLKSLFHKNENKIGIFFSFSDTVIYKAVKQLNFCKYSKTYKAWLAPKTATNYQQICNALKTIASIQIDNIEKTIPTKIPLASTQYTNSRVNTTQTLATKYSFKNAVTAIPIYRLHAVHQKTMKQMQQTLHLKSYSLSTQRTYLNELAQFLQTLKNADPASLSTNRVKDYLQYCYQTLKLSENTIHSRMNALKFYYEQVLGREKFFYEIPRPKKKMQLPKVMGELELGRLFNALTNKKHKAILFTAYSAGLRVSEVAALKIKNIDSDRMQIFVENAKGKKDRYVTLSPILLDILREYIKSYKPKPKVYLFESELSKEAYPTRTLQRIFQLAKEKAGIKKEIGIHSLRHSFATHLLEKGTDIRYIKDILGHFNIKTTERYLHVSKKDLVNVVSPLDDLFRRGGIEW</sequence>
<dbReference type="SUPFAM" id="SSF56349">
    <property type="entry name" value="DNA breaking-rejoining enzymes"/>
    <property type="match status" value="1"/>
</dbReference>
<reference evidence="9" key="1">
    <citation type="journal article" date="2019" name="Int. J. Syst. Evol. Microbiol.">
        <title>The Global Catalogue of Microorganisms (GCM) 10K type strain sequencing project: providing services to taxonomists for standard genome sequencing and annotation.</title>
        <authorList>
            <consortium name="The Broad Institute Genomics Platform"/>
            <consortium name="The Broad Institute Genome Sequencing Center for Infectious Disease"/>
            <person name="Wu L."/>
            <person name="Ma J."/>
        </authorList>
    </citation>
    <scope>NUCLEOTIDE SEQUENCE [LARGE SCALE GENOMIC DNA]</scope>
    <source>
        <strain evidence="9">CECT 8289</strain>
    </source>
</reference>
<evidence type="ECO:0000256" key="1">
    <source>
        <dbReference type="ARBA" id="ARBA00008857"/>
    </source>
</evidence>
<dbReference type="InterPro" id="IPR002104">
    <property type="entry name" value="Integrase_catalytic"/>
</dbReference>
<keyword evidence="4" id="KW-0233">DNA recombination</keyword>
<evidence type="ECO:0000256" key="3">
    <source>
        <dbReference type="ARBA" id="ARBA00023125"/>
    </source>
</evidence>
<protein>
    <submittedName>
        <fullName evidence="8">Tyrosine-type recombinase/integrase</fullName>
    </submittedName>
</protein>
<feature type="domain" description="Core-binding (CB)" evidence="7">
    <location>
        <begin position="131"/>
        <end position="214"/>
    </location>
</feature>
<evidence type="ECO:0000313" key="8">
    <source>
        <dbReference type="EMBL" id="MFC4262633.1"/>
    </source>
</evidence>
<dbReference type="EMBL" id="JBHSCZ010000001">
    <property type="protein sequence ID" value="MFC4262633.1"/>
    <property type="molecule type" value="Genomic_DNA"/>
</dbReference>
<dbReference type="InterPro" id="IPR011010">
    <property type="entry name" value="DNA_brk_join_enz"/>
</dbReference>
<dbReference type="PROSITE" id="PS51900">
    <property type="entry name" value="CB"/>
    <property type="match status" value="1"/>
</dbReference>
<dbReference type="RefSeq" id="WP_379708241.1">
    <property type="nucleotide sequence ID" value="NZ_JBHSCZ010000001.1"/>
</dbReference>
<dbReference type="InterPro" id="IPR010998">
    <property type="entry name" value="Integrase_recombinase_N"/>
</dbReference>
<keyword evidence="2" id="KW-0229">DNA integration</keyword>
<gene>
    <name evidence="8" type="ORF">ACFOWM_07080</name>
</gene>
<feature type="domain" description="Tyr recombinase" evidence="6">
    <location>
        <begin position="231"/>
        <end position="406"/>
    </location>
</feature>
<comment type="similarity">
    <text evidence="1">Belongs to the 'phage' integrase family.</text>
</comment>
<dbReference type="InterPro" id="IPR004107">
    <property type="entry name" value="Integrase_SAM-like_N"/>
</dbReference>
<evidence type="ECO:0000256" key="2">
    <source>
        <dbReference type="ARBA" id="ARBA00022908"/>
    </source>
</evidence>
<dbReference type="Pfam" id="PF00589">
    <property type="entry name" value="Phage_integrase"/>
    <property type="match status" value="1"/>
</dbReference>
<dbReference type="InterPro" id="IPR044068">
    <property type="entry name" value="CB"/>
</dbReference>
<dbReference type="InterPro" id="IPR013762">
    <property type="entry name" value="Integrase-like_cat_sf"/>
</dbReference>
<evidence type="ECO:0000256" key="4">
    <source>
        <dbReference type="ARBA" id="ARBA00023172"/>
    </source>
</evidence>
<evidence type="ECO:0000259" key="7">
    <source>
        <dbReference type="PROSITE" id="PS51900"/>
    </source>
</evidence>
<dbReference type="Pfam" id="PF13495">
    <property type="entry name" value="Phage_int_SAM_4"/>
    <property type="match status" value="1"/>
</dbReference>
<evidence type="ECO:0000313" key="9">
    <source>
        <dbReference type="Proteomes" id="UP001595907"/>
    </source>
</evidence>
<evidence type="ECO:0000256" key="5">
    <source>
        <dbReference type="PROSITE-ProRule" id="PRU01248"/>
    </source>
</evidence>
<name>A0ABV8QTC4_9BACT</name>
<dbReference type="PANTHER" id="PTHR30349:SF64">
    <property type="entry name" value="PROPHAGE INTEGRASE INTD-RELATED"/>
    <property type="match status" value="1"/>
</dbReference>
<dbReference type="Gene3D" id="1.10.443.10">
    <property type="entry name" value="Intergrase catalytic core"/>
    <property type="match status" value="1"/>
</dbReference>
<organism evidence="8 9">
    <name type="scientific">Ferruginibacter yonginensis</name>
    <dbReference type="NCBI Taxonomy" id="1310416"/>
    <lineage>
        <taxon>Bacteria</taxon>
        <taxon>Pseudomonadati</taxon>
        <taxon>Bacteroidota</taxon>
        <taxon>Chitinophagia</taxon>
        <taxon>Chitinophagales</taxon>
        <taxon>Chitinophagaceae</taxon>
        <taxon>Ferruginibacter</taxon>
    </lineage>
</organism>
<proteinExistence type="inferred from homology"/>
<dbReference type="Proteomes" id="UP001595907">
    <property type="component" value="Unassembled WGS sequence"/>
</dbReference>
<keyword evidence="3 5" id="KW-0238">DNA-binding</keyword>
<evidence type="ECO:0000259" key="6">
    <source>
        <dbReference type="PROSITE" id="PS51898"/>
    </source>
</evidence>
<keyword evidence="9" id="KW-1185">Reference proteome</keyword>
<dbReference type="PROSITE" id="PS51898">
    <property type="entry name" value="TYR_RECOMBINASE"/>
    <property type="match status" value="1"/>
</dbReference>
<dbReference type="Gene3D" id="1.10.150.130">
    <property type="match status" value="1"/>
</dbReference>